<accession>A0A6M3LAG7</accession>
<gene>
    <name evidence="1" type="ORF">MM415A04570_0002</name>
    <name evidence="2" type="ORF">MM415B02430_0016</name>
</gene>
<dbReference type="EMBL" id="MT142895">
    <property type="protein sequence ID" value="QJA90175.1"/>
    <property type="molecule type" value="Genomic_DNA"/>
</dbReference>
<protein>
    <submittedName>
        <fullName evidence="2">Uncharacterized protein</fullName>
    </submittedName>
</protein>
<organism evidence="2">
    <name type="scientific">viral metagenome</name>
    <dbReference type="NCBI Taxonomy" id="1070528"/>
    <lineage>
        <taxon>unclassified sequences</taxon>
        <taxon>metagenomes</taxon>
        <taxon>organismal metagenomes</taxon>
    </lineage>
</organism>
<dbReference type="EMBL" id="MT141707">
    <property type="protein sequence ID" value="QJA69452.1"/>
    <property type="molecule type" value="Genomic_DNA"/>
</dbReference>
<sequence length="148" mass="16690">MVDTKTLEEQIRIVAGMRDIAQRAKDVVNEARASWEEKHINWFDTARDTANAVNEAENLLRELTIKAYQDTGNKAPALGVSVKLFQTLDYDPKDALKWAMSHQIALSLDRKSFEGFAKATPLDFVTVKEEPRAQIATDLSKVISQEIK</sequence>
<proteinExistence type="predicted"/>
<dbReference type="AlphaFoldDB" id="A0A6M3LAG7"/>
<evidence type="ECO:0000313" key="1">
    <source>
        <dbReference type="EMBL" id="QJA69452.1"/>
    </source>
</evidence>
<evidence type="ECO:0000313" key="2">
    <source>
        <dbReference type="EMBL" id="QJA90175.1"/>
    </source>
</evidence>
<reference evidence="2" key="1">
    <citation type="submission" date="2020-03" db="EMBL/GenBank/DDBJ databases">
        <title>The deep terrestrial virosphere.</title>
        <authorList>
            <person name="Holmfeldt K."/>
            <person name="Nilsson E."/>
            <person name="Simone D."/>
            <person name="Lopez-Fernandez M."/>
            <person name="Wu X."/>
            <person name="de Brujin I."/>
            <person name="Lundin D."/>
            <person name="Andersson A."/>
            <person name="Bertilsson S."/>
            <person name="Dopson M."/>
        </authorList>
    </citation>
    <scope>NUCLEOTIDE SEQUENCE</scope>
    <source>
        <strain evidence="1">MM415A04570</strain>
        <strain evidence="2">MM415B02430</strain>
    </source>
</reference>
<name>A0A6M3LAG7_9ZZZZ</name>